<dbReference type="InterPro" id="IPR004607">
    <property type="entry name" value="GART"/>
</dbReference>
<dbReference type="PANTHER" id="PTHR43369:SF2">
    <property type="entry name" value="PHOSPHORIBOSYLGLYCINAMIDE FORMYLTRANSFERASE"/>
    <property type="match status" value="1"/>
</dbReference>
<evidence type="ECO:0000256" key="5">
    <source>
        <dbReference type="ARBA" id="ARBA00047664"/>
    </source>
</evidence>
<dbReference type="HAMAP" id="MF_01930">
    <property type="entry name" value="PurN"/>
    <property type="match status" value="1"/>
</dbReference>
<feature type="domain" description="Formyl transferase N-terminal" evidence="7">
    <location>
        <begin position="4"/>
        <end position="181"/>
    </location>
</feature>
<feature type="binding site" evidence="6">
    <location>
        <begin position="13"/>
        <end position="15"/>
    </location>
    <ligand>
        <name>N(1)-(5-phospho-beta-D-ribosyl)glycinamide</name>
        <dbReference type="ChEBI" id="CHEBI:143788"/>
    </ligand>
</feature>
<dbReference type="SUPFAM" id="SSF53328">
    <property type="entry name" value="Formyltransferase"/>
    <property type="match status" value="1"/>
</dbReference>
<accession>A0ABV7N5V0</accession>
<keyword evidence="9" id="KW-1185">Reference proteome</keyword>
<dbReference type="EC" id="2.1.2.2" evidence="6"/>
<dbReference type="GO" id="GO:0004644">
    <property type="term" value="F:phosphoribosylglycinamide formyltransferase activity"/>
    <property type="evidence" value="ECO:0007669"/>
    <property type="project" value="UniProtKB-EC"/>
</dbReference>
<feature type="binding site" evidence="6">
    <location>
        <position position="64"/>
    </location>
    <ligand>
        <name>(6R)-10-formyltetrahydrofolate</name>
        <dbReference type="ChEBI" id="CHEBI:195366"/>
    </ligand>
</feature>
<evidence type="ECO:0000259" key="7">
    <source>
        <dbReference type="Pfam" id="PF00551"/>
    </source>
</evidence>
<dbReference type="InterPro" id="IPR001555">
    <property type="entry name" value="GART_AS"/>
</dbReference>
<feature type="active site" description="Proton donor" evidence="6">
    <location>
        <position position="108"/>
    </location>
</feature>
<dbReference type="CDD" id="cd08645">
    <property type="entry name" value="FMT_core_GART"/>
    <property type="match status" value="1"/>
</dbReference>
<gene>
    <name evidence="6 8" type="primary">purN</name>
    <name evidence="8" type="ORF">ACFOEO_10380</name>
</gene>
<name>A0ABV7N5V0_9STAP</name>
<dbReference type="Proteomes" id="UP001595637">
    <property type="component" value="Unassembled WGS sequence"/>
</dbReference>
<dbReference type="PANTHER" id="PTHR43369">
    <property type="entry name" value="PHOSPHORIBOSYLGLYCINAMIDE FORMYLTRANSFERASE"/>
    <property type="match status" value="1"/>
</dbReference>
<comment type="catalytic activity">
    <reaction evidence="5 6">
        <text>N(1)-(5-phospho-beta-D-ribosyl)glycinamide + (6R)-10-formyltetrahydrofolate = N(2)-formyl-N(1)-(5-phospho-beta-D-ribosyl)glycinamide + (6S)-5,6,7,8-tetrahydrofolate + H(+)</text>
        <dbReference type="Rhea" id="RHEA:15053"/>
        <dbReference type="ChEBI" id="CHEBI:15378"/>
        <dbReference type="ChEBI" id="CHEBI:57453"/>
        <dbReference type="ChEBI" id="CHEBI:143788"/>
        <dbReference type="ChEBI" id="CHEBI:147286"/>
        <dbReference type="ChEBI" id="CHEBI:195366"/>
        <dbReference type="EC" id="2.1.2.2"/>
    </reaction>
</comment>
<dbReference type="InterPro" id="IPR036477">
    <property type="entry name" value="Formyl_transf_N_sf"/>
</dbReference>
<dbReference type="PROSITE" id="PS00373">
    <property type="entry name" value="GART"/>
    <property type="match status" value="1"/>
</dbReference>
<feature type="binding site" evidence="6">
    <location>
        <position position="106"/>
    </location>
    <ligand>
        <name>(6R)-10-formyltetrahydrofolate</name>
        <dbReference type="ChEBI" id="CHEBI:195366"/>
    </ligand>
</feature>
<comment type="caution">
    <text evidence="8">The sequence shown here is derived from an EMBL/GenBank/DDBJ whole genome shotgun (WGS) entry which is preliminary data.</text>
</comment>
<dbReference type="Gene3D" id="3.40.50.170">
    <property type="entry name" value="Formyl transferase, N-terminal domain"/>
    <property type="match status" value="1"/>
</dbReference>
<reference evidence="9" key="1">
    <citation type="journal article" date="2019" name="Int. J. Syst. Evol. Microbiol.">
        <title>The Global Catalogue of Microorganisms (GCM) 10K type strain sequencing project: providing services to taxonomists for standard genome sequencing and annotation.</title>
        <authorList>
            <consortium name="The Broad Institute Genomics Platform"/>
            <consortium name="The Broad Institute Genome Sequencing Center for Infectious Disease"/>
            <person name="Wu L."/>
            <person name="Ma J."/>
        </authorList>
    </citation>
    <scope>NUCLEOTIDE SEQUENCE [LARGE SCALE GENOMIC DNA]</scope>
    <source>
        <strain evidence="9">CCM 7756</strain>
    </source>
</reference>
<evidence type="ECO:0000256" key="2">
    <source>
        <dbReference type="ARBA" id="ARBA00022679"/>
    </source>
</evidence>
<organism evidence="8 9">
    <name type="scientific">Salinicoccus sesuvii</name>
    <dbReference type="NCBI Taxonomy" id="868281"/>
    <lineage>
        <taxon>Bacteria</taxon>
        <taxon>Bacillati</taxon>
        <taxon>Bacillota</taxon>
        <taxon>Bacilli</taxon>
        <taxon>Bacillales</taxon>
        <taxon>Staphylococcaceae</taxon>
        <taxon>Salinicoccus</taxon>
    </lineage>
</organism>
<evidence type="ECO:0000256" key="3">
    <source>
        <dbReference type="ARBA" id="ARBA00022755"/>
    </source>
</evidence>
<protein>
    <recommendedName>
        <fullName evidence="6">Phosphoribosylglycinamide formyltransferase</fullName>
        <ecNumber evidence="6">2.1.2.2</ecNumber>
    </recommendedName>
    <alternativeName>
        <fullName evidence="6">5'-phosphoribosylglycinamide transformylase</fullName>
    </alternativeName>
    <alternativeName>
        <fullName evidence="6">GAR transformylase</fullName>
        <shortName evidence="6">GART</shortName>
    </alternativeName>
</protein>
<dbReference type="EMBL" id="JBHRVQ010000001">
    <property type="protein sequence ID" value="MFC3388980.1"/>
    <property type="molecule type" value="Genomic_DNA"/>
</dbReference>
<keyword evidence="2 6" id="KW-0808">Transferase</keyword>
<evidence type="ECO:0000313" key="8">
    <source>
        <dbReference type="EMBL" id="MFC3388980.1"/>
    </source>
</evidence>
<evidence type="ECO:0000256" key="6">
    <source>
        <dbReference type="HAMAP-Rule" id="MF_01930"/>
    </source>
</evidence>
<comment type="similarity">
    <text evidence="4 6">Belongs to the GART family.</text>
</comment>
<feature type="site" description="Raises pKa of active site His" evidence="6">
    <location>
        <position position="144"/>
    </location>
</feature>
<feature type="binding site" evidence="6">
    <location>
        <begin position="89"/>
        <end position="92"/>
    </location>
    <ligand>
        <name>(6R)-10-formyltetrahydrofolate</name>
        <dbReference type="ChEBI" id="CHEBI:195366"/>
    </ligand>
</feature>
<dbReference type="Pfam" id="PF00551">
    <property type="entry name" value="Formyl_trans_N"/>
    <property type="match status" value="1"/>
</dbReference>
<sequence>MATRVAVLASGGGTNFENLAHHASDIGMEIVVLISDKHDAFAITRAQKLGIPHHVHSRSDFDSKASHETAILDTLEAYSVSYVLLAGFMRILSPDFIERYNHRIINLHPSLLPSFKGRDGIRDAYEYGVKVTGVTIHYVDAGIDTGEIIAQVPVMIEPGDTLEVLEDKIHGVEYALYPKAVKKVLKERDDEESTH</sequence>
<comment type="function">
    <text evidence="6">Catalyzes the transfer of a formyl group from 10-formyltetrahydrofolate to 5-phospho-ribosyl-glycinamide (GAR), producing 5-phospho-ribosyl-N-formylglycinamide (FGAR) and tetrahydrofolate.</text>
</comment>
<dbReference type="InterPro" id="IPR002376">
    <property type="entry name" value="Formyl_transf_N"/>
</dbReference>
<evidence type="ECO:0000313" key="9">
    <source>
        <dbReference type="Proteomes" id="UP001595637"/>
    </source>
</evidence>
<comment type="pathway">
    <text evidence="1 6">Purine metabolism; IMP biosynthesis via de novo pathway; N(2)-formyl-N(1)-(5-phospho-D-ribosyl)glycinamide from N(1)-(5-phospho-D-ribosyl)glycinamide (10-formyl THF route): step 1/1.</text>
</comment>
<dbReference type="RefSeq" id="WP_380655279.1">
    <property type="nucleotide sequence ID" value="NZ_JBHRVQ010000001.1"/>
</dbReference>
<evidence type="ECO:0000256" key="1">
    <source>
        <dbReference type="ARBA" id="ARBA00005054"/>
    </source>
</evidence>
<keyword evidence="3 6" id="KW-0658">Purine biosynthesis</keyword>
<dbReference type="NCBIfam" id="TIGR00639">
    <property type="entry name" value="PurN"/>
    <property type="match status" value="1"/>
</dbReference>
<evidence type="ECO:0000256" key="4">
    <source>
        <dbReference type="ARBA" id="ARBA00038440"/>
    </source>
</evidence>
<proteinExistence type="inferred from homology"/>